<dbReference type="InterPro" id="IPR036390">
    <property type="entry name" value="WH_DNA-bd_sf"/>
</dbReference>
<organism evidence="6 7">
    <name type="scientific">Acetobacter nitrogenifigens DSM 23921 = NBRC 105050</name>
    <dbReference type="NCBI Taxonomy" id="1120919"/>
    <lineage>
        <taxon>Bacteria</taxon>
        <taxon>Pseudomonadati</taxon>
        <taxon>Pseudomonadota</taxon>
        <taxon>Alphaproteobacteria</taxon>
        <taxon>Acetobacterales</taxon>
        <taxon>Acetobacteraceae</taxon>
        <taxon>Acetobacter</taxon>
    </lineage>
</organism>
<dbReference type="GO" id="GO:0000976">
    <property type="term" value="F:transcription cis-regulatory region binding"/>
    <property type="evidence" value="ECO:0007669"/>
    <property type="project" value="TreeGrafter"/>
</dbReference>
<keyword evidence="7" id="KW-1185">Reference proteome</keyword>
<dbReference type="PANTHER" id="PTHR30126:SF2">
    <property type="entry name" value="HTH-TYPE TRANSCRIPTIONAL REGULATOR YJIE"/>
    <property type="match status" value="1"/>
</dbReference>
<dbReference type="Proteomes" id="UP000321635">
    <property type="component" value="Unassembled WGS sequence"/>
</dbReference>
<feature type="domain" description="HTH lysR-type" evidence="5">
    <location>
        <begin position="1"/>
        <end position="58"/>
    </location>
</feature>
<keyword evidence="2" id="KW-0805">Transcription regulation</keyword>
<comment type="caution">
    <text evidence="6">The sequence shown here is derived from an EMBL/GenBank/DDBJ whole genome shotgun (WGS) entry which is preliminary data.</text>
</comment>
<evidence type="ECO:0000256" key="1">
    <source>
        <dbReference type="ARBA" id="ARBA00009437"/>
    </source>
</evidence>
<keyword evidence="3" id="KW-0238">DNA-binding</keyword>
<dbReference type="CDD" id="cd05466">
    <property type="entry name" value="PBP2_LTTR_substrate"/>
    <property type="match status" value="1"/>
</dbReference>
<dbReference type="Gene3D" id="1.10.10.10">
    <property type="entry name" value="Winged helix-like DNA-binding domain superfamily/Winged helix DNA-binding domain"/>
    <property type="match status" value="1"/>
</dbReference>
<dbReference type="Pfam" id="PF00126">
    <property type="entry name" value="HTH_1"/>
    <property type="match status" value="1"/>
</dbReference>
<dbReference type="Gene3D" id="3.40.190.10">
    <property type="entry name" value="Periplasmic binding protein-like II"/>
    <property type="match status" value="2"/>
</dbReference>
<comment type="similarity">
    <text evidence="1">Belongs to the LysR transcriptional regulatory family.</text>
</comment>
<protein>
    <submittedName>
        <fullName evidence="6">LysR family transcriptional regulator</fullName>
    </submittedName>
</protein>
<accession>A0A511XCK7</accession>
<dbReference type="PANTHER" id="PTHR30126">
    <property type="entry name" value="HTH-TYPE TRANSCRIPTIONAL REGULATOR"/>
    <property type="match status" value="1"/>
</dbReference>
<dbReference type="EMBL" id="BJYF01000020">
    <property type="protein sequence ID" value="GEN60662.1"/>
    <property type="molecule type" value="Genomic_DNA"/>
</dbReference>
<evidence type="ECO:0000313" key="7">
    <source>
        <dbReference type="Proteomes" id="UP000321635"/>
    </source>
</evidence>
<dbReference type="InterPro" id="IPR036388">
    <property type="entry name" value="WH-like_DNA-bd_sf"/>
</dbReference>
<gene>
    <name evidence="6" type="ORF">ANI02nite_25460</name>
</gene>
<dbReference type="RefSeq" id="WP_026398291.1">
    <property type="nucleotide sequence ID" value="NZ_AUBI01000011.1"/>
</dbReference>
<dbReference type="OrthoDB" id="528082at2"/>
<keyword evidence="4" id="KW-0804">Transcription</keyword>
<dbReference type="AlphaFoldDB" id="A0A511XCK7"/>
<evidence type="ECO:0000313" key="6">
    <source>
        <dbReference type="EMBL" id="GEN60662.1"/>
    </source>
</evidence>
<evidence type="ECO:0000259" key="5">
    <source>
        <dbReference type="PROSITE" id="PS50931"/>
    </source>
</evidence>
<name>A0A511XCK7_9PROT</name>
<dbReference type="SUPFAM" id="SSF53850">
    <property type="entry name" value="Periplasmic binding protein-like II"/>
    <property type="match status" value="1"/>
</dbReference>
<proteinExistence type="inferred from homology"/>
<evidence type="ECO:0000256" key="2">
    <source>
        <dbReference type="ARBA" id="ARBA00023015"/>
    </source>
</evidence>
<evidence type="ECO:0000256" key="4">
    <source>
        <dbReference type="ARBA" id="ARBA00023163"/>
    </source>
</evidence>
<dbReference type="InterPro" id="IPR005119">
    <property type="entry name" value="LysR_subst-bd"/>
</dbReference>
<dbReference type="InterPro" id="IPR000847">
    <property type="entry name" value="LysR_HTH_N"/>
</dbReference>
<dbReference type="PRINTS" id="PR00039">
    <property type="entry name" value="HTHLYSR"/>
</dbReference>
<reference evidence="6 7" key="1">
    <citation type="submission" date="2019-07" db="EMBL/GenBank/DDBJ databases">
        <title>Whole genome shotgun sequence of Acetobacter nitrogenifigens NBRC 105050.</title>
        <authorList>
            <person name="Hosoyama A."/>
            <person name="Uohara A."/>
            <person name="Ohji S."/>
            <person name="Ichikawa N."/>
        </authorList>
    </citation>
    <scope>NUCLEOTIDE SEQUENCE [LARGE SCALE GENOMIC DNA]</scope>
    <source>
        <strain evidence="6 7">NBRC 105050</strain>
    </source>
</reference>
<sequence length="302" mass="33555">MDIVWLEDFLALAMERNFSRAAENRNLSQPAFSRRIKGLEEWVGARLIDRDTHRIALTEAGVAFQGVAEDVLRRLALGRDEAREISGEQTEMIRFVATQSLAVTFFPAWLKELGEKGSLGPISLIADAMVACENLLLDGDADFLLCHAHPAAKNRLEETHFRWVRLGEDELIPISAPENGAPKFALSRDATARLPFLAFDERSGLGHILKASILSESTLAGFRTVFRSHLASAQLNMARNGMGVTWTPLSLCRDDLDAGRLVRAGGDEWSVPLEIRLFRPRSRRNAAVEELWSFIAQGGYGK</sequence>
<dbReference type="GO" id="GO:0003700">
    <property type="term" value="F:DNA-binding transcription factor activity"/>
    <property type="evidence" value="ECO:0007669"/>
    <property type="project" value="InterPro"/>
</dbReference>
<evidence type="ECO:0000256" key="3">
    <source>
        <dbReference type="ARBA" id="ARBA00023125"/>
    </source>
</evidence>
<dbReference type="Pfam" id="PF03466">
    <property type="entry name" value="LysR_substrate"/>
    <property type="match status" value="1"/>
</dbReference>
<dbReference type="SUPFAM" id="SSF46785">
    <property type="entry name" value="Winged helix' DNA-binding domain"/>
    <property type="match status" value="1"/>
</dbReference>
<dbReference type="PROSITE" id="PS50931">
    <property type="entry name" value="HTH_LYSR"/>
    <property type="match status" value="1"/>
</dbReference>
<dbReference type="STRING" id="1120919.GCA_000429165_02648"/>